<accession>A0A249XVG7</accession>
<keyword evidence="1" id="KW-0812">Transmembrane</keyword>
<feature type="transmembrane region" description="Helical" evidence="1">
    <location>
        <begin position="7"/>
        <end position="26"/>
    </location>
</feature>
<evidence type="ECO:0000313" key="2">
    <source>
        <dbReference type="EMBL" id="ASZ75971.1"/>
    </source>
</evidence>
<organism evidence="2 3">
    <name type="scientific">Bacillus phage Taffo16</name>
    <dbReference type="NCBI Taxonomy" id="2030094"/>
    <lineage>
        <taxon>Viruses</taxon>
        <taxon>Duplodnaviria</taxon>
        <taxon>Heunggongvirae</taxon>
        <taxon>Uroviricota</taxon>
        <taxon>Caudoviricetes</taxon>
        <taxon>Herelleviridae</taxon>
        <taxon>Bastillevirinae</taxon>
        <taxon>Bequatrovirus</taxon>
        <taxon>Bequatrovirus riley</taxon>
    </lineage>
</organism>
<reference evidence="3" key="1">
    <citation type="submission" date="2017-08" db="EMBL/GenBank/DDBJ databases">
        <authorList>
            <person name="Puglisi K.M."/>
            <person name="Abker F."/>
            <person name="Adetunja A."/>
            <person name="Azinge I."/>
            <person name="Baskerville V."/>
            <person name="Brown C."/>
            <person name="Cabassa I."/>
            <person name="Cannady D."/>
            <person name="Duran G."/>
            <person name="Franklin M."/>
            <person name="Kontchou K."/>
            <person name="Kelly K."/>
            <person name="Mohamed A."/>
            <person name="Okusolubo T."/>
            <person name="Oriala D."/>
            <person name="Shrestha A."/>
            <person name="Song A."/>
            <person name="Spruill R."/>
            <person name="Williams K."/>
            <person name="Nunn R."/>
            <person name="Johnson A."/>
            <person name="Erill I."/>
            <person name="Caruso S.M."/>
        </authorList>
    </citation>
    <scope>NUCLEOTIDE SEQUENCE [LARGE SCALE GENOMIC DNA]</scope>
</reference>
<evidence type="ECO:0000313" key="3">
    <source>
        <dbReference type="Proteomes" id="UP000223534"/>
    </source>
</evidence>
<keyword evidence="1" id="KW-0472">Membrane</keyword>
<name>A0A249XVG7_9CAUD</name>
<protein>
    <submittedName>
        <fullName evidence="2">Uncharacterized protein</fullName>
    </submittedName>
</protein>
<dbReference type="Proteomes" id="UP000223534">
    <property type="component" value="Segment"/>
</dbReference>
<keyword evidence="1" id="KW-1133">Transmembrane helix</keyword>
<feature type="transmembrane region" description="Helical" evidence="1">
    <location>
        <begin position="32"/>
        <end position="55"/>
    </location>
</feature>
<gene>
    <name evidence="2" type="ORF">TAFFO16_238</name>
</gene>
<sequence length="67" mass="6778">MGLLNKGDYILGGVGLSLVLVGVATVSNGYTITGVSSTTLGGIVLGLVIGINWAAKVYQNLVEKGEL</sequence>
<evidence type="ECO:0000256" key="1">
    <source>
        <dbReference type="SAM" id="Phobius"/>
    </source>
</evidence>
<dbReference type="EMBL" id="MF765814">
    <property type="protein sequence ID" value="ASZ75971.1"/>
    <property type="molecule type" value="Genomic_DNA"/>
</dbReference>
<proteinExistence type="predicted"/>